<dbReference type="NCBIfam" id="TIGR02937">
    <property type="entry name" value="sigma70-ECF"/>
    <property type="match status" value="1"/>
</dbReference>
<dbReference type="InterPro" id="IPR007627">
    <property type="entry name" value="RNA_pol_sigma70_r2"/>
</dbReference>
<dbReference type="Pfam" id="PF08281">
    <property type="entry name" value="Sigma70_r4_2"/>
    <property type="match status" value="1"/>
</dbReference>
<dbReference type="Proteomes" id="UP000824755">
    <property type="component" value="Chromosome"/>
</dbReference>
<dbReference type="Gene3D" id="1.10.10.10">
    <property type="entry name" value="Winged helix-like DNA-binding domain superfamily/Winged helix DNA-binding domain"/>
    <property type="match status" value="1"/>
</dbReference>
<evidence type="ECO:0000256" key="2">
    <source>
        <dbReference type="ARBA" id="ARBA00023015"/>
    </source>
</evidence>
<proteinExistence type="inferred from homology"/>
<name>A0ABX8WKB4_9GAMM</name>
<keyword evidence="8" id="KW-1185">Reference proteome</keyword>
<dbReference type="CDD" id="cd06171">
    <property type="entry name" value="Sigma70_r4"/>
    <property type="match status" value="1"/>
</dbReference>
<evidence type="ECO:0000256" key="4">
    <source>
        <dbReference type="ARBA" id="ARBA00023163"/>
    </source>
</evidence>
<keyword evidence="3" id="KW-0731">Sigma factor</keyword>
<sequence>MSIAHPHPATDNAQANDFLRLLDAHIGILHKVTATYAWTPEDRSDLAQDIRASLWESWPKYDGNRPFSTWMYRVALNVAISEVRRKTRINQHHVAFDPAVHDLAVTGVNDASADPVQRLNQALNALDVYNRALLVMHLDDLSHRDIGEVLGISESNVATKLNRIKQRLKTLFANSRES</sequence>
<dbReference type="RefSeq" id="WP_220378884.1">
    <property type="nucleotide sequence ID" value="NZ_CP080544.1"/>
</dbReference>
<dbReference type="EMBL" id="CP080544">
    <property type="protein sequence ID" value="QYR52096.1"/>
    <property type="molecule type" value="Genomic_DNA"/>
</dbReference>
<evidence type="ECO:0000313" key="8">
    <source>
        <dbReference type="Proteomes" id="UP000824755"/>
    </source>
</evidence>
<dbReference type="InterPro" id="IPR036388">
    <property type="entry name" value="WH-like_DNA-bd_sf"/>
</dbReference>
<dbReference type="PANTHER" id="PTHR43133:SF45">
    <property type="entry name" value="RNA POLYMERASE ECF-TYPE SIGMA FACTOR"/>
    <property type="match status" value="1"/>
</dbReference>
<reference evidence="7 8" key="1">
    <citation type="submission" date="2021-08" db="EMBL/GenBank/DDBJ databases">
        <title>Lysobacter sp. strain CJ11 Genome sequencing and assembly.</title>
        <authorList>
            <person name="Kim I."/>
        </authorList>
    </citation>
    <scope>NUCLEOTIDE SEQUENCE [LARGE SCALE GENOMIC DNA]</scope>
    <source>
        <strain evidence="7 8">CJ11</strain>
    </source>
</reference>
<dbReference type="SUPFAM" id="SSF88946">
    <property type="entry name" value="Sigma2 domain of RNA polymerase sigma factors"/>
    <property type="match status" value="1"/>
</dbReference>
<keyword evidence="2" id="KW-0805">Transcription regulation</keyword>
<gene>
    <name evidence="7" type="ORF">H8L67_05585</name>
</gene>
<feature type="domain" description="RNA polymerase sigma factor 70 region 4 type 2" evidence="6">
    <location>
        <begin position="118"/>
        <end position="168"/>
    </location>
</feature>
<dbReference type="Pfam" id="PF04542">
    <property type="entry name" value="Sigma70_r2"/>
    <property type="match status" value="1"/>
</dbReference>
<keyword evidence="4" id="KW-0804">Transcription</keyword>
<evidence type="ECO:0000259" key="5">
    <source>
        <dbReference type="Pfam" id="PF04542"/>
    </source>
</evidence>
<protein>
    <submittedName>
        <fullName evidence="7">Sigma-70 family RNA polymerase sigma factor</fullName>
    </submittedName>
</protein>
<evidence type="ECO:0000259" key="6">
    <source>
        <dbReference type="Pfam" id="PF08281"/>
    </source>
</evidence>
<dbReference type="InterPro" id="IPR013324">
    <property type="entry name" value="RNA_pol_sigma_r3/r4-like"/>
</dbReference>
<dbReference type="InterPro" id="IPR039425">
    <property type="entry name" value="RNA_pol_sigma-70-like"/>
</dbReference>
<evidence type="ECO:0000313" key="7">
    <source>
        <dbReference type="EMBL" id="QYR52096.1"/>
    </source>
</evidence>
<evidence type="ECO:0000256" key="1">
    <source>
        <dbReference type="ARBA" id="ARBA00010641"/>
    </source>
</evidence>
<comment type="similarity">
    <text evidence="1">Belongs to the sigma-70 factor family. ECF subfamily.</text>
</comment>
<dbReference type="InterPro" id="IPR013249">
    <property type="entry name" value="RNA_pol_sigma70_r4_t2"/>
</dbReference>
<dbReference type="InterPro" id="IPR014284">
    <property type="entry name" value="RNA_pol_sigma-70_dom"/>
</dbReference>
<dbReference type="InterPro" id="IPR013325">
    <property type="entry name" value="RNA_pol_sigma_r2"/>
</dbReference>
<accession>A0ABX8WKB4</accession>
<evidence type="ECO:0000256" key="3">
    <source>
        <dbReference type="ARBA" id="ARBA00023082"/>
    </source>
</evidence>
<organism evidence="7 8">
    <name type="scientific">Lysobacter soyae</name>
    <dbReference type="NCBI Taxonomy" id="2764185"/>
    <lineage>
        <taxon>Bacteria</taxon>
        <taxon>Pseudomonadati</taxon>
        <taxon>Pseudomonadota</taxon>
        <taxon>Gammaproteobacteria</taxon>
        <taxon>Lysobacterales</taxon>
        <taxon>Lysobacteraceae</taxon>
        <taxon>Lysobacter</taxon>
    </lineage>
</organism>
<dbReference type="PANTHER" id="PTHR43133">
    <property type="entry name" value="RNA POLYMERASE ECF-TYPE SIGMA FACTO"/>
    <property type="match status" value="1"/>
</dbReference>
<feature type="domain" description="RNA polymerase sigma-70 region 2" evidence="5">
    <location>
        <begin position="23"/>
        <end position="88"/>
    </location>
</feature>
<dbReference type="SUPFAM" id="SSF88659">
    <property type="entry name" value="Sigma3 and sigma4 domains of RNA polymerase sigma factors"/>
    <property type="match status" value="1"/>
</dbReference>
<dbReference type="Gene3D" id="1.10.1740.10">
    <property type="match status" value="1"/>
</dbReference>